<gene>
    <name evidence="1" type="ORF">CGC59_06450</name>
</gene>
<name>A0A250F2G6_CAPSP</name>
<protein>
    <submittedName>
        <fullName evidence="1">Uncharacterized protein</fullName>
    </submittedName>
</protein>
<dbReference type="Proteomes" id="UP000217334">
    <property type="component" value="Chromosome"/>
</dbReference>
<dbReference type="EMBL" id="CP022383">
    <property type="protein sequence ID" value="ATA79339.1"/>
    <property type="molecule type" value="Genomic_DNA"/>
</dbReference>
<accession>A0A250F2G6</accession>
<reference evidence="2" key="1">
    <citation type="submission" date="2017-06" db="EMBL/GenBank/DDBJ databases">
        <title>Capnocytophaga spp. assemblies.</title>
        <authorList>
            <person name="Gulvik C.A."/>
        </authorList>
    </citation>
    <scope>NUCLEOTIDE SEQUENCE [LARGE SCALE GENOMIC DNA]</scope>
    <source>
        <strain evidence="2">H4486</strain>
    </source>
</reference>
<dbReference type="RefSeq" id="WP_095901282.1">
    <property type="nucleotide sequence ID" value="NZ_CP022383.1"/>
</dbReference>
<sequence>MKKETVSRFNEKIMTSNDLSLLKDKESKYLMNSLYRRWEEDFTDEDTGEVVTIERKELIISKGEELNDENFQTIDFFIKSGELNIKDVRLSSIQRTADAVLGNSTIWIAVVEISRKKRTFYLYANSIDVARGIITDYIEQNYIGFYEIKSLKEQQYFTLVSLAKKNSDEDQNKFYQIEVEIMVNKESYPMRFLVKAPNAEEAKVLSEAFYETYMRVADEDKELPPYTMTLLSAKTLNVEAVIDHQFCKEYIDKSKETL</sequence>
<proteinExistence type="predicted"/>
<evidence type="ECO:0000313" key="1">
    <source>
        <dbReference type="EMBL" id="ATA79339.1"/>
    </source>
</evidence>
<evidence type="ECO:0000313" key="2">
    <source>
        <dbReference type="Proteomes" id="UP000217334"/>
    </source>
</evidence>
<organism evidence="1 2">
    <name type="scientific">Capnocytophaga sputigena</name>
    <dbReference type="NCBI Taxonomy" id="1019"/>
    <lineage>
        <taxon>Bacteria</taxon>
        <taxon>Pseudomonadati</taxon>
        <taxon>Bacteroidota</taxon>
        <taxon>Flavobacteriia</taxon>
        <taxon>Flavobacteriales</taxon>
        <taxon>Flavobacteriaceae</taxon>
        <taxon>Capnocytophaga</taxon>
    </lineage>
</organism>
<dbReference type="AlphaFoldDB" id="A0A250F2G6"/>